<evidence type="ECO:0000256" key="1">
    <source>
        <dbReference type="SAM" id="MobiDB-lite"/>
    </source>
</evidence>
<sequence>MPRYRVFKVGTEPPGWAPAGKKRVGSTLVANPKRKKRSTRPAPEAIWDQRDDSIASAEAGREWTDQFYQGKSIMDLSGVGCGFYTMGSPWVPSQHPSPKETRLELMTGTDGDRGGSIKLYGPRHYWGSGECSDACFLVPAAHIEQVIVLPQHPTLTKNKQYHQVIIVPTAATGISTIKRKYPQIISFSWPDKKVDKRLEGKIGEAADPKEDTYLSVFKRAGNDQLAHYKKSVMDLTGEEQQGFLYCNATLSHTTETSDEKVLTPGHIYFLDTGLLFLSDSTRVYLPLMSMSKVLSVIMRDIARARSSNKESEPVCLNIYMRVGEPFFESKASDENGSSSGGPQAKPTTLLLGFTDIPLDRVEEVEQFMEKRGVKFRKCEQRFYDFDKNQPLGGFDDRRT</sequence>
<name>A0AAJ0B5J7_9PEZI</name>
<proteinExistence type="predicted"/>
<protein>
    <submittedName>
        <fullName evidence="2">Uncharacterized protein</fullName>
    </submittedName>
</protein>
<dbReference type="EMBL" id="MU839852">
    <property type="protein sequence ID" value="KAK1749781.1"/>
    <property type="molecule type" value="Genomic_DNA"/>
</dbReference>
<accession>A0AAJ0B5J7</accession>
<keyword evidence="3" id="KW-1185">Reference proteome</keyword>
<evidence type="ECO:0000313" key="3">
    <source>
        <dbReference type="Proteomes" id="UP001239445"/>
    </source>
</evidence>
<comment type="caution">
    <text evidence="2">The sequence shown here is derived from an EMBL/GenBank/DDBJ whole genome shotgun (WGS) entry which is preliminary data.</text>
</comment>
<feature type="region of interest" description="Disordered" evidence="1">
    <location>
        <begin position="10"/>
        <end position="44"/>
    </location>
</feature>
<organism evidence="2 3">
    <name type="scientific">Echria macrotheca</name>
    <dbReference type="NCBI Taxonomy" id="438768"/>
    <lineage>
        <taxon>Eukaryota</taxon>
        <taxon>Fungi</taxon>
        <taxon>Dikarya</taxon>
        <taxon>Ascomycota</taxon>
        <taxon>Pezizomycotina</taxon>
        <taxon>Sordariomycetes</taxon>
        <taxon>Sordariomycetidae</taxon>
        <taxon>Sordariales</taxon>
        <taxon>Schizotheciaceae</taxon>
        <taxon>Echria</taxon>
    </lineage>
</organism>
<dbReference type="AlphaFoldDB" id="A0AAJ0B5J7"/>
<evidence type="ECO:0000313" key="2">
    <source>
        <dbReference type="EMBL" id="KAK1749781.1"/>
    </source>
</evidence>
<gene>
    <name evidence="2" type="ORF">QBC47DRAFT_395303</name>
</gene>
<reference evidence="2" key="1">
    <citation type="submission" date="2023-06" db="EMBL/GenBank/DDBJ databases">
        <title>Genome-scale phylogeny and comparative genomics of the fungal order Sordariales.</title>
        <authorList>
            <consortium name="Lawrence Berkeley National Laboratory"/>
            <person name="Hensen N."/>
            <person name="Bonometti L."/>
            <person name="Westerberg I."/>
            <person name="Brannstrom I.O."/>
            <person name="Guillou S."/>
            <person name="Cros-Aarteil S."/>
            <person name="Calhoun S."/>
            <person name="Haridas S."/>
            <person name="Kuo A."/>
            <person name="Mondo S."/>
            <person name="Pangilinan J."/>
            <person name="Riley R."/>
            <person name="Labutti K."/>
            <person name="Andreopoulos B."/>
            <person name="Lipzen A."/>
            <person name="Chen C."/>
            <person name="Yanf M."/>
            <person name="Daum C."/>
            <person name="Ng V."/>
            <person name="Clum A."/>
            <person name="Steindorff A."/>
            <person name="Ohm R."/>
            <person name="Martin F."/>
            <person name="Silar P."/>
            <person name="Natvig D."/>
            <person name="Lalanne C."/>
            <person name="Gautier V."/>
            <person name="Ament-Velasquez S.L."/>
            <person name="Kruys A."/>
            <person name="Hutchinson M.I."/>
            <person name="Powell A.J."/>
            <person name="Barry K."/>
            <person name="Miller A.N."/>
            <person name="Grigoriev I.V."/>
            <person name="Debuchy R."/>
            <person name="Gladieux P."/>
            <person name="Thoren M.H."/>
            <person name="Johannesson H."/>
        </authorList>
    </citation>
    <scope>NUCLEOTIDE SEQUENCE</scope>
    <source>
        <strain evidence="2">PSN4</strain>
    </source>
</reference>
<dbReference type="Proteomes" id="UP001239445">
    <property type="component" value="Unassembled WGS sequence"/>
</dbReference>